<evidence type="ECO:0000313" key="2">
    <source>
        <dbReference type="EMBL" id="MBB4249101.1"/>
    </source>
</evidence>
<dbReference type="AlphaFoldDB" id="A0A840GCA3"/>
<dbReference type="Pfam" id="PF06035">
    <property type="entry name" value="Peptidase_C93"/>
    <property type="match status" value="1"/>
</dbReference>
<gene>
    <name evidence="2" type="ORF">GGD90_003505</name>
</gene>
<evidence type="ECO:0000313" key="3">
    <source>
        <dbReference type="Proteomes" id="UP000587070"/>
    </source>
</evidence>
<dbReference type="Gene3D" id="3.10.620.30">
    <property type="match status" value="1"/>
</dbReference>
<keyword evidence="3" id="KW-1185">Reference proteome</keyword>
<protein>
    <submittedName>
        <fullName evidence="2">Putative transglutaminase-like cysteine proteinase</fullName>
    </submittedName>
</protein>
<name>A0A840GCA3_RHOTE</name>
<dbReference type="EMBL" id="JACIGE010000018">
    <property type="protein sequence ID" value="MBB4249101.1"/>
    <property type="molecule type" value="Genomic_DNA"/>
</dbReference>
<dbReference type="PANTHER" id="PTHR39327:SF1">
    <property type="entry name" value="BLR5470 PROTEIN"/>
    <property type="match status" value="1"/>
</dbReference>
<reference evidence="2 3" key="1">
    <citation type="submission" date="2020-08" db="EMBL/GenBank/DDBJ databases">
        <title>Genome sequencing of Purple Non-Sulfur Bacteria from various extreme environments.</title>
        <authorList>
            <person name="Mayer M."/>
        </authorList>
    </citation>
    <scope>NUCLEOTIDE SEQUENCE [LARGE SCALE GENOMIC DNA]</scope>
    <source>
        <strain evidence="2 3">2761</strain>
    </source>
</reference>
<sequence length="250" mass="26856">MPGSKAASGKCDKRTGHPWGAGQGFPAGNSAPATGEGAAAQRCMTRGRGALLALALLAQASAAVAYLDHAGAGVLRYAETRFGPPAPPRILRWQQQHPPAGSLQALLEAVNAQANSVPAVADAEHWQQAEYWATPVEFVGSNGGDCEDYAIAKYLELRAAGVPVERLRLTYVRALSGQRIENHMVLAYYASPAAEPLILDNLNPRVLPVSQRADLVPVFSFNDEDSGRAGVPMVRRWRDLQQRLLAEREL</sequence>
<evidence type="ECO:0000256" key="1">
    <source>
        <dbReference type="SAM" id="MobiDB-lite"/>
    </source>
</evidence>
<dbReference type="InterPro" id="IPR010319">
    <property type="entry name" value="Transglutaminase-like_Cys_pept"/>
</dbReference>
<accession>A0A840GCA3</accession>
<proteinExistence type="predicted"/>
<dbReference type="Proteomes" id="UP000587070">
    <property type="component" value="Unassembled WGS sequence"/>
</dbReference>
<dbReference type="RefSeq" id="WP_221227823.1">
    <property type="nucleotide sequence ID" value="NZ_JACIGE010000018.1"/>
</dbReference>
<feature type="region of interest" description="Disordered" evidence="1">
    <location>
        <begin position="1"/>
        <end position="35"/>
    </location>
</feature>
<comment type="caution">
    <text evidence="2">The sequence shown here is derived from an EMBL/GenBank/DDBJ whole genome shotgun (WGS) entry which is preliminary data.</text>
</comment>
<organism evidence="2 3">
    <name type="scientific">Rhodocyclus tenuis</name>
    <name type="common">Rhodospirillum tenue</name>
    <dbReference type="NCBI Taxonomy" id="1066"/>
    <lineage>
        <taxon>Bacteria</taxon>
        <taxon>Pseudomonadati</taxon>
        <taxon>Pseudomonadota</taxon>
        <taxon>Betaproteobacteria</taxon>
        <taxon>Rhodocyclales</taxon>
        <taxon>Rhodocyclaceae</taxon>
        <taxon>Rhodocyclus</taxon>
    </lineage>
</organism>
<dbReference type="PANTHER" id="PTHR39327">
    <property type="match status" value="1"/>
</dbReference>